<name>A0A1B9NUC4_ALILO</name>
<reference evidence="2 3" key="1">
    <citation type="submission" date="2016-06" db="EMBL/GenBank/DDBJ databases">
        <authorList>
            <person name="Kjaerup R.B."/>
            <person name="Dalgaard T.S."/>
            <person name="Juul-Madsen H.R."/>
        </authorList>
    </citation>
    <scope>NUCLEOTIDE SEQUENCE [LARGE SCALE GENOMIC DNA]</scope>
    <source>
        <strain evidence="2 3">1S159</strain>
    </source>
</reference>
<evidence type="ECO:0000259" key="1">
    <source>
        <dbReference type="Pfam" id="PF03235"/>
    </source>
</evidence>
<evidence type="ECO:0000313" key="2">
    <source>
        <dbReference type="EMBL" id="OCH17623.1"/>
    </source>
</evidence>
<dbReference type="AlphaFoldDB" id="A0A1B9NUC4"/>
<feature type="domain" description="GmrSD restriction endonucleases N-terminal" evidence="1">
    <location>
        <begin position="13"/>
        <end position="165"/>
    </location>
</feature>
<dbReference type="RefSeq" id="WP_065612062.1">
    <property type="nucleotide sequence ID" value="NZ_CAWMPN010000029.1"/>
</dbReference>
<proteinExistence type="predicted"/>
<dbReference type="Proteomes" id="UP000093523">
    <property type="component" value="Unassembled WGS sequence"/>
</dbReference>
<dbReference type="PANTHER" id="PTHR39639">
    <property type="entry name" value="CHROMOSOME 16, WHOLE GENOME SHOTGUN SEQUENCE"/>
    <property type="match status" value="1"/>
</dbReference>
<comment type="caution">
    <text evidence="2">The sequence shown here is derived from an EMBL/GenBank/DDBJ whole genome shotgun (WGS) entry which is preliminary data.</text>
</comment>
<dbReference type="PANTHER" id="PTHR39639:SF1">
    <property type="entry name" value="DUF262 DOMAIN-CONTAINING PROTEIN"/>
    <property type="match status" value="1"/>
</dbReference>
<gene>
    <name evidence="2" type="ORF">A6E04_18555</name>
</gene>
<organism evidence="2 3">
    <name type="scientific">Aliivibrio logei</name>
    <name type="common">Vibrio logei</name>
    <dbReference type="NCBI Taxonomy" id="688"/>
    <lineage>
        <taxon>Bacteria</taxon>
        <taxon>Pseudomonadati</taxon>
        <taxon>Pseudomonadota</taxon>
        <taxon>Gammaproteobacteria</taxon>
        <taxon>Vibrionales</taxon>
        <taxon>Vibrionaceae</taxon>
        <taxon>Aliivibrio</taxon>
    </lineage>
</organism>
<dbReference type="OrthoDB" id="8094406at2"/>
<dbReference type="STRING" id="688.A6E04_18555"/>
<protein>
    <recommendedName>
        <fullName evidence="1">GmrSD restriction endonucleases N-terminal domain-containing protein</fullName>
    </recommendedName>
</protein>
<dbReference type="InterPro" id="IPR004919">
    <property type="entry name" value="GmrSD_N"/>
</dbReference>
<dbReference type="EMBL" id="MAJU01000029">
    <property type="protein sequence ID" value="OCH17623.1"/>
    <property type="molecule type" value="Genomic_DNA"/>
</dbReference>
<accession>A0A1B9NUC4</accession>
<dbReference type="Gene3D" id="3.30.950.30">
    <property type="entry name" value="Schlafen, AAA domain"/>
    <property type="match status" value="1"/>
</dbReference>
<dbReference type="Pfam" id="PF03235">
    <property type="entry name" value="GmrSD_N"/>
    <property type="match status" value="1"/>
</dbReference>
<evidence type="ECO:0000313" key="3">
    <source>
        <dbReference type="Proteomes" id="UP000093523"/>
    </source>
</evidence>
<sequence length="590" mass="67322">MLNTNLEIASKTIEDLYDMYSNKLLIVNRRYQRKLVWSLDEKKALISSIIEEYPIPLLLFVKIKDGREILDGMQRLEAVMGFVEQKFDFDGEYFDLDSTALTKDLKDRGVLKQNTPILSRSLSATFLRYKFAVSEYSSDDSSIDEVFRRINSNGKRLTKQELRSAGNWSNFAELVRKISTIIRGDTSHSDILKLNSMSEISIGTDNLNYGICINDHFYVKNSVLTRNCIRGSDDEELVANILAYIALTKKPTSGSTSLDDFYGVNSANVSQRENLDNFIQVTGSDKILNNFIYIYEVIKELFKDNNANFKKHILGDNSSSKKSPRYYQAVFLAIYELIINENLVISNEKGLFNKLKNSGAKVIQVTDGGRWTAIAREQSVEDLKAILRRFCKLNQAKIQNHAWITEIDRIITSSKTEQTNYDFKQGFMRLDGTHDFDYDLLHKVIATCVGINNIGNDSRGFVLIGIADSQSCADRLLQMYSVDSIESNGFFIAGIDHEANEIFGSIDKYYQHIKSKISNLEFTEKLKQQLLKDIKICDYNGRHLIKIEIKSVGEVCTLDDNFYLRQGTSTDKKNEPREMIALIGNYNSGR</sequence>
<dbReference type="InterPro" id="IPR038461">
    <property type="entry name" value="Schlafen_AlbA_2_dom_sf"/>
</dbReference>